<evidence type="ECO:0000256" key="1">
    <source>
        <dbReference type="SAM" id="MobiDB-lite"/>
    </source>
</evidence>
<accession>A0A6J6NG78</accession>
<evidence type="ECO:0000313" key="2">
    <source>
        <dbReference type="EMBL" id="CAB4683894.1"/>
    </source>
</evidence>
<name>A0A6J6NG78_9ZZZZ</name>
<organism evidence="2">
    <name type="scientific">freshwater metagenome</name>
    <dbReference type="NCBI Taxonomy" id="449393"/>
    <lineage>
        <taxon>unclassified sequences</taxon>
        <taxon>metagenomes</taxon>
        <taxon>ecological metagenomes</taxon>
    </lineage>
</organism>
<gene>
    <name evidence="2" type="ORF">UFOPK2360_00747</name>
</gene>
<reference evidence="2" key="1">
    <citation type="submission" date="2020-05" db="EMBL/GenBank/DDBJ databases">
        <authorList>
            <person name="Chiriac C."/>
            <person name="Salcher M."/>
            <person name="Ghai R."/>
            <person name="Kavagutti S V."/>
        </authorList>
    </citation>
    <scope>NUCLEOTIDE SEQUENCE</scope>
</reference>
<protein>
    <submittedName>
        <fullName evidence="2">Unannotated protein</fullName>
    </submittedName>
</protein>
<dbReference type="AlphaFoldDB" id="A0A6J6NG78"/>
<sequence length="608" mass="65008">MRKLALAISIFLFTSLLFPVQAKAVDPHGPKVIYGAPVRHTLTSCATNPGAAVACIQSLTMTPKSGDTPIVGAITDLKIPGDERVADSERPIPAPAVTAVSASNAPLVLSVSENNSCHSIGTVQSLQIKIGSNWVDLKKENITKKFSEVCKDANFTNAGFKITLEEVTALLGSGTLKGSNVSAKLTEILNPKSPAATISQSEIRFRVADPGGAWEWFSDAETSFLWTTGVPEPPEPKVTQGFYNEWTFPKGKNADPANNVVLMAEFQPYKATWCWALEVCNDRREEFKLEISPTQNRDLLKDNENFSYTVTIRAPKAFEFGEVSGSAKRVIVKYGKDLQPVGGVATREIIATLSPMATARGGTPTKMAEKADFISYGANIWIYGQNNGIVDALGACGKIGGVQVVSNAMHSLDPTWDEIEQAIVVRLSTPHLLPDGSVNVGYLEIRMPRAAALCMWKVDLDGNIKASIAITYVDGSTPTVATVTGQRIGDDYLIVSTGFHYSSPTLRVKLSQDNAVKPADDAVKPADNAVKPADNAVKPADNAVKPADDAVKPTGNSASTQSESKNENKVAAPAIAPKKIKVINCVKGKLSRKISGANPKCPKGYVKK</sequence>
<feature type="region of interest" description="Disordered" evidence="1">
    <location>
        <begin position="520"/>
        <end position="573"/>
    </location>
</feature>
<dbReference type="EMBL" id="CAEZXH010000038">
    <property type="protein sequence ID" value="CAB4683894.1"/>
    <property type="molecule type" value="Genomic_DNA"/>
</dbReference>
<proteinExistence type="predicted"/>
<feature type="compositionally biased region" description="Polar residues" evidence="1">
    <location>
        <begin position="554"/>
        <end position="563"/>
    </location>
</feature>